<evidence type="ECO:0000313" key="7">
    <source>
        <dbReference type="Proteomes" id="UP001070352"/>
    </source>
</evidence>
<dbReference type="PANTHER" id="PTHR30427">
    <property type="entry name" value="TRANSCRIPTIONAL ACTIVATOR PROTEIN LYSR"/>
    <property type="match status" value="1"/>
</dbReference>
<dbReference type="InterPro" id="IPR005119">
    <property type="entry name" value="LysR_subst-bd"/>
</dbReference>
<dbReference type="Pfam" id="PF00126">
    <property type="entry name" value="HTH_1"/>
    <property type="match status" value="1"/>
</dbReference>
<dbReference type="Gene3D" id="1.10.10.10">
    <property type="entry name" value="Winged helix-like DNA-binding domain superfamily/Winged helix DNA-binding domain"/>
    <property type="match status" value="1"/>
</dbReference>
<keyword evidence="3" id="KW-0238">DNA-binding</keyword>
<sequence>MVMNMNHLHIFVKVGEKLNITESAKELFISQPAVSKAIKNLESSLQLKLLIRDKHHGLMLTDVGKDILLLARQMKGIESKIYQVANRENKLLSGKVKIGSFPAVSTNIMPQAIAAFRAKYPLIRIELAEGTSDQIKGWVEDRTVDIGIATSPFEPFDNQLLCNDYMVAVIPPQDDELKQEKHVDLNTYQDDLIFCKGGHEIAMSNTLQQHHIELKENLTVQNAETLINMVKNNLGVGIISYFTLSSVPHQLIKMDIFPRITRDIGVIAHSFDEVTPAAHEFIKVLKAVVTESGGK</sequence>
<dbReference type="InterPro" id="IPR036390">
    <property type="entry name" value="WH_DNA-bd_sf"/>
</dbReference>
<accession>A0A9Q4DR27</accession>
<keyword evidence="2" id="KW-0805">Transcription regulation</keyword>
<dbReference type="PRINTS" id="PR00039">
    <property type="entry name" value="HTHLYSR"/>
</dbReference>
<comment type="similarity">
    <text evidence="1">Belongs to the LysR transcriptional regulatory family.</text>
</comment>
<evidence type="ECO:0000256" key="2">
    <source>
        <dbReference type="ARBA" id="ARBA00023015"/>
    </source>
</evidence>
<dbReference type="PROSITE" id="PS50931">
    <property type="entry name" value="HTH_LYSR"/>
    <property type="match status" value="1"/>
</dbReference>
<dbReference type="SUPFAM" id="SSF53850">
    <property type="entry name" value="Periplasmic binding protein-like II"/>
    <property type="match status" value="1"/>
</dbReference>
<feature type="domain" description="HTH lysR-type" evidence="5">
    <location>
        <begin position="3"/>
        <end position="61"/>
    </location>
</feature>
<organism evidence="6 7">
    <name type="scientific">Bacillus spizizenii</name>
    <name type="common">Bacillus subtilis subsp. spizizenii</name>
    <dbReference type="NCBI Taxonomy" id="96241"/>
    <lineage>
        <taxon>Bacteria</taxon>
        <taxon>Bacillati</taxon>
        <taxon>Bacillota</taxon>
        <taxon>Bacilli</taxon>
        <taxon>Bacillales</taxon>
        <taxon>Bacillaceae</taxon>
        <taxon>Bacillus</taxon>
    </lineage>
</organism>
<dbReference type="GO" id="GO:0010628">
    <property type="term" value="P:positive regulation of gene expression"/>
    <property type="evidence" value="ECO:0007669"/>
    <property type="project" value="TreeGrafter"/>
</dbReference>
<dbReference type="Pfam" id="PF03466">
    <property type="entry name" value="LysR_substrate"/>
    <property type="match status" value="1"/>
</dbReference>
<dbReference type="Gene3D" id="3.40.190.290">
    <property type="match status" value="1"/>
</dbReference>
<proteinExistence type="inferred from homology"/>
<dbReference type="PANTHER" id="PTHR30427:SF1">
    <property type="entry name" value="TRANSCRIPTIONAL ACTIVATOR PROTEIN LYSR"/>
    <property type="match status" value="1"/>
</dbReference>
<evidence type="ECO:0000256" key="1">
    <source>
        <dbReference type="ARBA" id="ARBA00009437"/>
    </source>
</evidence>
<evidence type="ECO:0000256" key="3">
    <source>
        <dbReference type="ARBA" id="ARBA00023125"/>
    </source>
</evidence>
<comment type="caution">
    <text evidence="6">The sequence shown here is derived from an EMBL/GenBank/DDBJ whole genome shotgun (WGS) entry which is preliminary data.</text>
</comment>
<name>A0A9Q4DR27_BACSC</name>
<dbReference type="Proteomes" id="UP001070352">
    <property type="component" value="Unassembled WGS sequence"/>
</dbReference>
<dbReference type="GO" id="GO:0003700">
    <property type="term" value="F:DNA-binding transcription factor activity"/>
    <property type="evidence" value="ECO:0007669"/>
    <property type="project" value="InterPro"/>
</dbReference>
<dbReference type="GO" id="GO:0043565">
    <property type="term" value="F:sequence-specific DNA binding"/>
    <property type="evidence" value="ECO:0007669"/>
    <property type="project" value="TreeGrafter"/>
</dbReference>
<dbReference type="CDD" id="cd05466">
    <property type="entry name" value="PBP2_LTTR_substrate"/>
    <property type="match status" value="1"/>
</dbReference>
<evidence type="ECO:0000256" key="4">
    <source>
        <dbReference type="ARBA" id="ARBA00023163"/>
    </source>
</evidence>
<dbReference type="InterPro" id="IPR000847">
    <property type="entry name" value="LysR_HTH_N"/>
</dbReference>
<gene>
    <name evidence="6" type="ORF">MOC45_17510</name>
</gene>
<reference evidence="6" key="1">
    <citation type="submission" date="2022-02" db="EMBL/GenBank/DDBJ databases">
        <title>Crop Bioprotection Bacillus Genome Sequencing.</title>
        <authorList>
            <person name="Dunlap C."/>
        </authorList>
    </citation>
    <scope>NUCLEOTIDE SEQUENCE</scope>
    <source>
        <strain evidence="6">M18B4</strain>
    </source>
</reference>
<dbReference type="EMBL" id="JALANJ010000031">
    <property type="protein sequence ID" value="MCY8122369.1"/>
    <property type="molecule type" value="Genomic_DNA"/>
</dbReference>
<evidence type="ECO:0000313" key="6">
    <source>
        <dbReference type="EMBL" id="MCY8122369.1"/>
    </source>
</evidence>
<protein>
    <submittedName>
        <fullName evidence="6">LysR family transcriptional regulator</fullName>
    </submittedName>
</protein>
<dbReference type="InterPro" id="IPR036388">
    <property type="entry name" value="WH-like_DNA-bd_sf"/>
</dbReference>
<dbReference type="AlphaFoldDB" id="A0A9Q4DR27"/>
<dbReference type="SUPFAM" id="SSF46785">
    <property type="entry name" value="Winged helix' DNA-binding domain"/>
    <property type="match status" value="1"/>
</dbReference>
<keyword evidence="4" id="KW-0804">Transcription</keyword>
<evidence type="ECO:0000259" key="5">
    <source>
        <dbReference type="PROSITE" id="PS50931"/>
    </source>
</evidence>